<evidence type="ECO:0000256" key="6">
    <source>
        <dbReference type="ARBA" id="ARBA00023136"/>
    </source>
</evidence>
<protein>
    <submittedName>
        <fullName evidence="8">Lipopolysaccharide biosynthesis protein</fullName>
    </submittedName>
</protein>
<feature type="transmembrane region" description="Helical" evidence="7">
    <location>
        <begin position="41"/>
        <end position="62"/>
    </location>
</feature>
<dbReference type="PANTHER" id="PTHR30250:SF10">
    <property type="entry name" value="LIPOPOLYSACCHARIDE BIOSYNTHESIS PROTEIN WZXC"/>
    <property type="match status" value="1"/>
</dbReference>
<feature type="transmembrane region" description="Helical" evidence="7">
    <location>
        <begin position="296"/>
        <end position="319"/>
    </location>
</feature>
<feature type="transmembrane region" description="Helical" evidence="7">
    <location>
        <begin position="383"/>
        <end position="405"/>
    </location>
</feature>
<feature type="transmembrane region" description="Helical" evidence="7">
    <location>
        <begin position="118"/>
        <end position="139"/>
    </location>
</feature>
<comment type="subcellular location">
    <subcellularLocation>
        <location evidence="1">Cell membrane</location>
        <topology evidence="1">Multi-pass membrane protein</topology>
    </subcellularLocation>
</comment>
<feature type="transmembrane region" description="Helical" evidence="7">
    <location>
        <begin position="443"/>
        <end position="463"/>
    </location>
</feature>
<feature type="transmembrane region" description="Helical" evidence="7">
    <location>
        <begin position="325"/>
        <end position="345"/>
    </location>
</feature>
<keyword evidence="9" id="KW-1185">Reference proteome</keyword>
<gene>
    <name evidence="8" type="ORF">QWT69_11125</name>
</gene>
<evidence type="ECO:0000313" key="8">
    <source>
        <dbReference type="EMBL" id="WOV86466.1"/>
    </source>
</evidence>
<evidence type="ECO:0000256" key="2">
    <source>
        <dbReference type="ARBA" id="ARBA00007430"/>
    </source>
</evidence>
<feature type="transmembrane region" description="Helical" evidence="7">
    <location>
        <begin position="357"/>
        <end position="377"/>
    </location>
</feature>
<evidence type="ECO:0000313" key="9">
    <source>
        <dbReference type="Proteomes" id="UP001303902"/>
    </source>
</evidence>
<comment type="similarity">
    <text evidence="2">Belongs to the polysaccharide synthase family.</text>
</comment>
<name>A0ABZ0L1G1_9BACL</name>
<keyword evidence="5 7" id="KW-1133">Transmembrane helix</keyword>
<dbReference type="Pfam" id="PF13440">
    <property type="entry name" value="Polysacc_synt_3"/>
    <property type="match status" value="1"/>
</dbReference>
<feature type="transmembrane region" description="Helical" evidence="7">
    <location>
        <begin position="151"/>
        <end position="170"/>
    </location>
</feature>
<dbReference type="Proteomes" id="UP001303902">
    <property type="component" value="Chromosome"/>
</dbReference>
<feature type="transmembrane region" description="Helical" evidence="7">
    <location>
        <begin position="417"/>
        <end position="437"/>
    </location>
</feature>
<dbReference type="RefSeq" id="WP_317965674.1">
    <property type="nucleotide sequence ID" value="NZ_CP129118.1"/>
</dbReference>
<evidence type="ECO:0000256" key="3">
    <source>
        <dbReference type="ARBA" id="ARBA00022475"/>
    </source>
</evidence>
<evidence type="ECO:0000256" key="1">
    <source>
        <dbReference type="ARBA" id="ARBA00004651"/>
    </source>
</evidence>
<dbReference type="CDD" id="cd13127">
    <property type="entry name" value="MATE_tuaB_like"/>
    <property type="match status" value="1"/>
</dbReference>
<proteinExistence type="inferred from homology"/>
<feature type="transmembrane region" description="Helical" evidence="7">
    <location>
        <begin position="176"/>
        <end position="194"/>
    </location>
</feature>
<keyword evidence="4 7" id="KW-0812">Transmembrane</keyword>
<sequence length="499" mass="56056">MPNSSSLENKTMTGLFWSFMDLMSRGGIQLGLQIIMARLLLPHHFGLIGMIMVFIAISNTLIDSGFSQALIRDKKTTQLDYSTVFYFNLLVSLLAYGILFVSAKFISAFYNEPQLIEIIRVISVVLIINSLGIIQRVKLVKEIDFKTITKVSIFSVVISGLITITIALLGFGVWSLVINMVLTHLIQTVSLWFYSRWIPSVAFSYKSFKKYFGFGSKLLASSIIDTIYNNVYSVIIGKTYSTSQLGYYSNALKFRDFTALSISNAVERVSYPVLSSMQDDENRLKMAFEKIIKTSGFVNFPLMIGLAAVATPTFGILLGEKWLPSVIYFQLLCIAGMLFPIHIINLSILQVKGRSDLFLLIEVIKKVILTVLIILAVLLKTGIIGLIVAAVVNSYISMFVNTYFTGKEVAYSTRKQLNDLLPAFTISCIMGLTVFWVGNMLTMNYIFILAIQIGIGVSIYIVLCKIFKVKELMIIYQIIRNGITTLKPLLKYKKKKQTF</sequence>
<accession>A0ABZ0L1G1</accession>
<keyword evidence="6 7" id="KW-0472">Membrane</keyword>
<feature type="transmembrane region" description="Helical" evidence="7">
    <location>
        <begin position="83"/>
        <end position="106"/>
    </location>
</feature>
<dbReference type="InterPro" id="IPR050833">
    <property type="entry name" value="Poly_Biosynth_Transport"/>
</dbReference>
<evidence type="ECO:0000256" key="7">
    <source>
        <dbReference type="SAM" id="Phobius"/>
    </source>
</evidence>
<reference evidence="8 9" key="1">
    <citation type="submission" date="2023-06" db="EMBL/GenBank/DDBJ databases">
        <title>Sporosarcina sp. nov., isolated from Korean tranditional fermented seafood 'Jeotgal'.</title>
        <authorList>
            <person name="Yang A.I."/>
            <person name="Shin N.-R."/>
        </authorList>
    </citation>
    <scope>NUCLEOTIDE SEQUENCE [LARGE SCALE GENOMIC DNA]</scope>
    <source>
        <strain evidence="8 9">T2O-4</strain>
    </source>
</reference>
<organism evidence="8 9">
    <name type="scientific">Sporosarcina oncorhynchi</name>
    <dbReference type="NCBI Taxonomy" id="3056444"/>
    <lineage>
        <taxon>Bacteria</taxon>
        <taxon>Bacillati</taxon>
        <taxon>Bacillota</taxon>
        <taxon>Bacilli</taxon>
        <taxon>Bacillales</taxon>
        <taxon>Caryophanaceae</taxon>
        <taxon>Sporosarcina</taxon>
    </lineage>
</organism>
<evidence type="ECO:0000256" key="5">
    <source>
        <dbReference type="ARBA" id="ARBA00022989"/>
    </source>
</evidence>
<evidence type="ECO:0000256" key="4">
    <source>
        <dbReference type="ARBA" id="ARBA00022692"/>
    </source>
</evidence>
<dbReference type="PANTHER" id="PTHR30250">
    <property type="entry name" value="PST FAMILY PREDICTED COLANIC ACID TRANSPORTER"/>
    <property type="match status" value="1"/>
</dbReference>
<dbReference type="EMBL" id="CP129118">
    <property type="protein sequence ID" value="WOV86466.1"/>
    <property type="molecule type" value="Genomic_DNA"/>
</dbReference>
<keyword evidence="3" id="KW-1003">Cell membrane</keyword>